<sequence length="193" mass="21614">MRPLLLLFISLTALPLSAQDSLQFTPDTLVAASYPDSLPPAPDTLVLAARWDSLLTTPDWLESTPGPRNGYRLTLTTEGNFDEDGGPSHGRAYQHLLGRWTIDTAAHTLTFGVDGMMGNKLVHRRYLRGRDFFITYDVLTLNAETLRLRDRLTDEIRTFTAAERTDYVDPAVRRMPKFPDPVKLKLPGEWGGG</sequence>
<gene>
    <name evidence="2" type="ORF">H9S92_14255</name>
</gene>
<comment type="caution">
    <text evidence="2">The sequence shown here is derived from an EMBL/GenBank/DDBJ whole genome shotgun (WGS) entry which is preliminary data.</text>
</comment>
<dbReference type="EMBL" id="JACSIT010000135">
    <property type="protein sequence ID" value="MBC6995332.1"/>
    <property type="molecule type" value="Genomic_DNA"/>
</dbReference>
<evidence type="ECO:0000313" key="3">
    <source>
        <dbReference type="Proteomes" id="UP000650081"/>
    </source>
</evidence>
<dbReference type="Proteomes" id="UP000650081">
    <property type="component" value="Unassembled WGS sequence"/>
</dbReference>
<dbReference type="RefSeq" id="WP_187467370.1">
    <property type="nucleotide sequence ID" value="NZ_JACSIT010000135.1"/>
</dbReference>
<evidence type="ECO:0008006" key="4">
    <source>
        <dbReference type="Google" id="ProtNLM"/>
    </source>
</evidence>
<protein>
    <recommendedName>
        <fullName evidence="4">Polyketide cyclase</fullName>
    </recommendedName>
</protein>
<dbReference type="AlphaFoldDB" id="A0A923PRD0"/>
<reference evidence="2" key="1">
    <citation type="submission" date="2020-08" db="EMBL/GenBank/DDBJ databases">
        <title>Lewinella bacteria from marine environments.</title>
        <authorList>
            <person name="Zhong Y."/>
        </authorList>
    </citation>
    <scope>NUCLEOTIDE SEQUENCE</scope>
    <source>
        <strain evidence="2">KCTC 42187</strain>
    </source>
</reference>
<keyword evidence="1" id="KW-0732">Signal</keyword>
<name>A0A923PRD0_9BACT</name>
<organism evidence="2 3">
    <name type="scientific">Neolewinella lacunae</name>
    <dbReference type="NCBI Taxonomy" id="1517758"/>
    <lineage>
        <taxon>Bacteria</taxon>
        <taxon>Pseudomonadati</taxon>
        <taxon>Bacteroidota</taxon>
        <taxon>Saprospiria</taxon>
        <taxon>Saprospirales</taxon>
        <taxon>Lewinellaceae</taxon>
        <taxon>Neolewinella</taxon>
    </lineage>
</organism>
<evidence type="ECO:0000256" key="1">
    <source>
        <dbReference type="SAM" id="SignalP"/>
    </source>
</evidence>
<accession>A0A923PRD0</accession>
<proteinExistence type="predicted"/>
<feature type="chain" id="PRO_5036918842" description="Polyketide cyclase" evidence="1">
    <location>
        <begin position="19"/>
        <end position="193"/>
    </location>
</feature>
<feature type="signal peptide" evidence="1">
    <location>
        <begin position="1"/>
        <end position="18"/>
    </location>
</feature>
<keyword evidence="3" id="KW-1185">Reference proteome</keyword>
<evidence type="ECO:0000313" key="2">
    <source>
        <dbReference type="EMBL" id="MBC6995332.1"/>
    </source>
</evidence>